<reference evidence="2" key="1">
    <citation type="journal article" date="2010" name="Genome Res.">
        <title>Population genomic sequencing of Coccidioides fungi reveals recent hybridization and transposon control.</title>
        <authorList>
            <person name="Neafsey D.E."/>
            <person name="Barker B.M."/>
            <person name="Sharpton T.J."/>
            <person name="Stajich J.E."/>
            <person name="Park D.J."/>
            <person name="Whiston E."/>
            <person name="Hung C.-Y."/>
            <person name="McMahan C."/>
            <person name="White J."/>
            <person name="Sykes S."/>
            <person name="Heiman D."/>
            <person name="Young S."/>
            <person name="Zeng Q."/>
            <person name="Abouelleil A."/>
            <person name="Aftuck L."/>
            <person name="Bessette D."/>
            <person name="Brown A."/>
            <person name="FitzGerald M."/>
            <person name="Lui A."/>
            <person name="Macdonald J.P."/>
            <person name="Priest M."/>
            <person name="Orbach M.J."/>
            <person name="Galgiani J.N."/>
            <person name="Kirkland T.N."/>
            <person name="Cole G.T."/>
            <person name="Birren B.W."/>
            <person name="Henn M.R."/>
            <person name="Taylor J.W."/>
            <person name="Rounsley S.D."/>
        </authorList>
    </citation>
    <scope>NUCLEOTIDE SEQUENCE [LARGE SCALE GENOMIC DNA]</scope>
    <source>
        <strain evidence="2">RMSCC 2394</strain>
    </source>
</reference>
<sequence>MLTIWFVDVASFTSWEVVGRDDIAGQPSSRRWQQCHSERLEGQAVVAAGGAGGGGRWWGQAGEVIQQKEKIPIWWLEKRREEEDEQREQRANLGLSEYGARERLRVREKHRPREQG</sequence>
<protein>
    <submittedName>
        <fullName evidence="1">Uncharacterized protein</fullName>
    </submittedName>
</protein>
<name>A0A0J6YNE6_COCIT</name>
<evidence type="ECO:0000313" key="2">
    <source>
        <dbReference type="Proteomes" id="UP000054565"/>
    </source>
</evidence>
<gene>
    <name evidence="1" type="ORF">CIRG_08369</name>
</gene>
<proteinExistence type="predicted"/>
<accession>A0A0J6YNE6</accession>
<dbReference type="AlphaFoldDB" id="A0A0J6YNE6"/>
<organism evidence="1 2">
    <name type="scientific">Coccidioides immitis RMSCC 2394</name>
    <dbReference type="NCBI Taxonomy" id="404692"/>
    <lineage>
        <taxon>Eukaryota</taxon>
        <taxon>Fungi</taxon>
        <taxon>Dikarya</taxon>
        <taxon>Ascomycota</taxon>
        <taxon>Pezizomycotina</taxon>
        <taxon>Eurotiomycetes</taxon>
        <taxon>Eurotiomycetidae</taxon>
        <taxon>Onygenales</taxon>
        <taxon>Onygenaceae</taxon>
        <taxon>Coccidioides</taxon>
    </lineage>
</organism>
<dbReference type="EMBL" id="DS028098">
    <property type="protein sequence ID" value="KMP08689.1"/>
    <property type="molecule type" value="Genomic_DNA"/>
</dbReference>
<evidence type="ECO:0000313" key="1">
    <source>
        <dbReference type="EMBL" id="KMP08689.1"/>
    </source>
</evidence>
<dbReference type="Proteomes" id="UP000054565">
    <property type="component" value="Unassembled WGS sequence"/>
</dbReference>